<organism evidence="3 4">
    <name type="scientific">Aspergillus glaucus CBS 516.65</name>
    <dbReference type="NCBI Taxonomy" id="1160497"/>
    <lineage>
        <taxon>Eukaryota</taxon>
        <taxon>Fungi</taxon>
        <taxon>Dikarya</taxon>
        <taxon>Ascomycota</taxon>
        <taxon>Pezizomycotina</taxon>
        <taxon>Eurotiomycetes</taxon>
        <taxon>Eurotiomycetidae</taxon>
        <taxon>Eurotiales</taxon>
        <taxon>Aspergillaceae</taxon>
        <taxon>Aspergillus</taxon>
        <taxon>Aspergillus subgen. Aspergillus</taxon>
    </lineage>
</organism>
<feature type="compositionally biased region" description="Low complexity" evidence="1">
    <location>
        <begin position="310"/>
        <end position="326"/>
    </location>
</feature>
<dbReference type="STRING" id="1160497.A0A1L9VNJ5"/>
<evidence type="ECO:0000256" key="1">
    <source>
        <dbReference type="SAM" id="MobiDB-lite"/>
    </source>
</evidence>
<feature type="compositionally biased region" description="Basic and acidic residues" evidence="1">
    <location>
        <begin position="47"/>
        <end position="68"/>
    </location>
</feature>
<keyword evidence="4" id="KW-1185">Reference proteome</keyword>
<protein>
    <recommendedName>
        <fullName evidence="2">Gfd2/YDR514C-like C-terminal domain-containing protein</fullName>
    </recommendedName>
</protein>
<dbReference type="Gene3D" id="3.30.420.10">
    <property type="entry name" value="Ribonuclease H-like superfamily/Ribonuclease H"/>
    <property type="match status" value="1"/>
</dbReference>
<dbReference type="Proteomes" id="UP000184300">
    <property type="component" value="Unassembled WGS sequence"/>
</dbReference>
<dbReference type="PANTHER" id="PTHR28083">
    <property type="entry name" value="GOOD FOR FULL DBP5 ACTIVITY PROTEIN 2"/>
    <property type="match status" value="1"/>
</dbReference>
<dbReference type="GO" id="GO:0003676">
    <property type="term" value="F:nucleic acid binding"/>
    <property type="evidence" value="ECO:0007669"/>
    <property type="project" value="InterPro"/>
</dbReference>
<dbReference type="InterPro" id="IPR040151">
    <property type="entry name" value="Gfd2/YDR514C-like"/>
</dbReference>
<reference evidence="4" key="1">
    <citation type="journal article" date="2017" name="Genome Biol.">
        <title>Comparative genomics reveals high biological diversity and specific adaptations in the industrially and medically important fungal genus Aspergillus.</title>
        <authorList>
            <person name="de Vries R.P."/>
            <person name="Riley R."/>
            <person name="Wiebenga A."/>
            <person name="Aguilar-Osorio G."/>
            <person name="Amillis S."/>
            <person name="Uchima C.A."/>
            <person name="Anderluh G."/>
            <person name="Asadollahi M."/>
            <person name="Askin M."/>
            <person name="Barry K."/>
            <person name="Battaglia E."/>
            <person name="Bayram O."/>
            <person name="Benocci T."/>
            <person name="Braus-Stromeyer S.A."/>
            <person name="Caldana C."/>
            <person name="Canovas D."/>
            <person name="Cerqueira G.C."/>
            <person name="Chen F."/>
            <person name="Chen W."/>
            <person name="Choi C."/>
            <person name="Clum A."/>
            <person name="Dos Santos R.A."/>
            <person name="Damasio A.R."/>
            <person name="Diallinas G."/>
            <person name="Emri T."/>
            <person name="Fekete E."/>
            <person name="Flipphi M."/>
            <person name="Freyberg S."/>
            <person name="Gallo A."/>
            <person name="Gournas C."/>
            <person name="Habgood R."/>
            <person name="Hainaut M."/>
            <person name="Harispe M.L."/>
            <person name="Henrissat B."/>
            <person name="Hilden K.S."/>
            <person name="Hope R."/>
            <person name="Hossain A."/>
            <person name="Karabika E."/>
            <person name="Karaffa L."/>
            <person name="Karanyi Z."/>
            <person name="Krasevec N."/>
            <person name="Kuo A."/>
            <person name="Kusch H."/>
            <person name="LaButti K."/>
            <person name="Lagendijk E.L."/>
            <person name="Lapidus A."/>
            <person name="Levasseur A."/>
            <person name="Lindquist E."/>
            <person name="Lipzen A."/>
            <person name="Logrieco A.F."/>
            <person name="MacCabe A."/>
            <person name="Maekelae M.R."/>
            <person name="Malavazi I."/>
            <person name="Melin P."/>
            <person name="Meyer V."/>
            <person name="Mielnichuk N."/>
            <person name="Miskei M."/>
            <person name="Molnar A.P."/>
            <person name="Mule G."/>
            <person name="Ngan C.Y."/>
            <person name="Orejas M."/>
            <person name="Orosz E."/>
            <person name="Ouedraogo J.P."/>
            <person name="Overkamp K.M."/>
            <person name="Park H.-S."/>
            <person name="Perrone G."/>
            <person name="Piumi F."/>
            <person name="Punt P.J."/>
            <person name="Ram A.F."/>
            <person name="Ramon A."/>
            <person name="Rauscher S."/>
            <person name="Record E."/>
            <person name="Riano-Pachon D.M."/>
            <person name="Robert V."/>
            <person name="Roehrig J."/>
            <person name="Ruller R."/>
            <person name="Salamov A."/>
            <person name="Salih N.S."/>
            <person name="Samson R.A."/>
            <person name="Sandor E."/>
            <person name="Sanguinetti M."/>
            <person name="Schuetze T."/>
            <person name="Sepcic K."/>
            <person name="Shelest E."/>
            <person name="Sherlock G."/>
            <person name="Sophianopoulou V."/>
            <person name="Squina F.M."/>
            <person name="Sun H."/>
            <person name="Susca A."/>
            <person name="Todd R.B."/>
            <person name="Tsang A."/>
            <person name="Unkles S.E."/>
            <person name="van de Wiele N."/>
            <person name="van Rossen-Uffink D."/>
            <person name="Oliveira J.V."/>
            <person name="Vesth T.C."/>
            <person name="Visser J."/>
            <person name="Yu J.-H."/>
            <person name="Zhou M."/>
            <person name="Andersen M.R."/>
            <person name="Archer D.B."/>
            <person name="Baker S.E."/>
            <person name="Benoit I."/>
            <person name="Brakhage A.A."/>
            <person name="Braus G.H."/>
            <person name="Fischer R."/>
            <person name="Frisvad J.C."/>
            <person name="Goldman G.H."/>
            <person name="Houbraken J."/>
            <person name="Oakley B."/>
            <person name="Pocsi I."/>
            <person name="Scazzocchio C."/>
            <person name="Seiboth B."/>
            <person name="vanKuyk P.A."/>
            <person name="Wortman J."/>
            <person name="Dyer P.S."/>
            <person name="Grigoriev I.V."/>
        </authorList>
    </citation>
    <scope>NUCLEOTIDE SEQUENCE [LARGE SCALE GENOMIC DNA]</scope>
    <source>
        <strain evidence="4">CBS 516.65</strain>
    </source>
</reference>
<dbReference type="GeneID" id="34460675"/>
<dbReference type="RefSeq" id="XP_022402195.1">
    <property type="nucleotide sequence ID" value="XM_022544414.1"/>
</dbReference>
<evidence type="ECO:0000313" key="3">
    <source>
        <dbReference type="EMBL" id="OJJ85497.1"/>
    </source>
</evidence>
<dbReference type="AlphaFoldDB" id="A0A1L9VNJ5"/>
<dbReference type="SUPFAM" id="SSF53098">
    <property type="entry name" value="Ribonuclease H-like"/>
    <property type="match status" value="1"/>
</dbReference>
<evidence type="ECO:0000259" key="2">
    <source>
        <dbReference type="Pfam" id="PF21762"/>
    </source>
</evidence>
<proteinExistence type="predicted"/>
<dbReference type="PANTHER" id="PTHR28083:SF1">
    <property type="entry name" value="GOOD FOR FULL DBP5 ACTIVITY PROTEIN 2"/>
    <property type="match status" value="1"/>
</dbReference>
<evidence type="ECO:0000313" key="4">
    <source>
        <dbReference type="Proteomes" id="UP000184300"/>
    </source>
</evidence>
<feature type="compositionally biased region" description="Basic and acidic residues" evidence="1">
    <location>
        <begin position="83"/>
        <end position="95"/>
    </location>
</feature>
<dbReference type="InterPro" id="IPR012337">
    <property type="entry name" value="RNaseH-like_sf"/>
</dbReference>
<accession>A0A1L9VNJ5</accession>
<dbReference type="InterPro" id="IPR036397">
    <property type="entry name" value="RNaseH_sf"/>
</dbReference>
<dbReference type="EMBL" id="KV878894">
    <property type="protein sequence ID" value="OJJ85497.1"/>
    <property type="molecule type" value="Genomic_DNA"/>
</dbReference>
<gene>
    <name evidence="3" type="ORF">ASPGLDRAFT_34285</name>
</gene>
<name>A0A1L9VNJ5_ASPGL</name>
<sequence length="572" mass="64434">MGRAERLKLLFGDGDGSLLQTNTRLKMPVPVPTVSVVEVPETQPDDAAAKELSHKASVHEQQIKDETSQKAPVEEAEAPKTIVHSEDQNQEAPKDESEDQSVTIVEDPPMAQETEVCVSSSFCPLIAVSRFPYRFIHGDPSQPVASAFFDEGKFWKRRWNIYYIHVPLHISPQPLLLVPVSQVEKLLKDINRKCETTCSLPSSDGFVLNFQEDGTPQPIFLGRSTSREMKDYLESRIKPVPNSIFENDAIPEYQAYEQKIEAAVKLTKNKKGASKAKKQLVRIQTEHKWIRCLKRMQTYFGLRRDPSNNQDPDPSNQQESSQQPNEGVAEGEEPAWKSVQLAPSFDEPAPYVFLNEPVFISVDVECNERCHSQITEVGLSILDTRDLAGTAPGQEAANWISRIKSRHLRVVEYGHIINHDFVPGCPDRFEFGESEWVKLEDMPSVVDNCFRSYLPETAGGEDAQAERRNVVLVGHNPSADVNFFLDLGVPLFRESKEKGVFLDTVDTAELFRVSRQEMNVRSLGSILATFGITGWYLHNAGNDARYTMEALVRMLFHESHFYPHDFAAGCVS</sequence>
<dbReference type="Pfam" id="PF21762">
    <property type="entry name" value="DEDDh_C"/>
    <property type="match status" value="1"/>
</dbReference>
<feature type="region of interest" description="Disordered" evidence="1">
    <location>
        <begin position="39"/>
        <end position="102"/>
    </location>
</feature>
<dbReference type="InterPro" id="IPR048519">
    <property type="entry name" value="Gfd2/YDR514C-like_C"/>
</dbReference>
<dbReference type="VEuPathDB" id="FungiDB:ASPGLDRAFT_34285"/>
<dbReference type="OrthoDB" id="5953249at2759"/>
<dbReference type="GO" id="GO:0005634">
    <property type="term" value="C:nucleus"/>
    <property type="evidence" value="ECO:0007669"/>
    <property type="project" value="TreeGrafter"/>
</dbReference>
<feature type="region of interest" description="Disordered" evidence="1">
    <location>
        <begin position="302"/>
        <end position="334"/>
    </location>
</feature>
<feature type="domain" description="Gfd2/YDR514C-like C-terminal" evidence="2">
    <location>
        <begin position="358"/>
        <end position="554"/>
    </location>
</feature>